<dbReference type="InterPro" id="IPR001584">
    <property type="entry name" value="Integrase_cat-core"/>
</dbReference>
<dbReference type="EnsemblMetazoa" id="AEPI011338-RA">
    <property type="protein sequence ID" value="AEPI011338-PA"/>
    <property type="gene ID" value="AEPI011338"/>
</dbReference>
<dbReference type="InterPro" id="IPR050951">
    <property type="entry name" value="Retrovirus_Pol_polyprotein"/>
</dbReference>
<reference evidence="3" key="2">
    <citation type="submission" date="2020-05" db="UniProtKB">
        <authorList>
            <consortium name="EnsemblMetazoa"/>
        </authorList>
    </citation>
    <scope>IDENTIFICATION</scope>
    <source>
        <strain evidence="3">Epiroticus2</strain>
    </source>
</reference>
<dbReference type="PROSITE" id="PS50994">
    <property type="entry name" value="INTEGRASE"/>
    <property type="match status" value="1"/>
</dbReference>
<dbReference type="GO" id="GO:0015074">
    <property type="term" value="P:DNA integration"/>
    <property type="evidence" value="ECO:0007669"/>
    <property type="project" value="InterPro"/>
</dbReference>
<dbReference type="Gene3D" id="3.30.420.10">
    <property type="entry name" value="Ribonuclease H-like superfamily/Ribonuclease H"/>
    <property type="match status" value="1"/>
</dbReference>
<evidence type="ECO:0000259" key="2">
    <source>
        <dbReference type="PROSITE" id="PS50994"/>
    </source>
</evidence>
<organism evidence="3 4">
    <name type="scientific">Anopheles epiroticus</name>
    <dbReference type="NCBI Taxonomy" id="199890"/>
    <lineage>
        <taxon>Eukaryota</taxon>
        <taxon>Metazoa</taxon>
        <taxon>Ecdysozoa</taxon>
        <taxon>Arthropoda</taxon>
        <taxon>Hexapoda</taxon>
        <taxon>Insecta</taxon>
        <taxon>Pterygota</taxon>
        <taxon>Neoptera</taxon>
        <taxon>Endopterygota</taxon>
        <taxon>Diptera</taxon>
        <taxon>Nematocera</taxon>
        <taxon>Culicoidea</taxon>
        <taxon>Culicidae</taxon>
        <taxon>Anophelinae</taxon>
        <taxon>Anopheles</taxon>
    </lineage>
</organism>
<accession>A0A182PWK1</accession>
<feature type="domain" description="Integrase catalytic" evidence="2">
    <location>
        <begin position="281"/>
        <end position="336"/>
    </location>
</feature>
<dbReference type="PANTHER" id="PTHR37984:SF8">
    <property type="entry name" value="CCHC-TYPE DOMAIN-CONTAINING PROTEIN"/>
    <property type="match status" value="1"/>
</dbReference>
<evidence type="ECO:0000313" key="3">
    <source>
        <dbReference type="EnsemblMetazoa" id="AEPI011338-PA"/>
    </source>
</evidence>
<dbReference type="VEuPathDB" id="VectorBase:AEPI011338"/>
<dbReference type="InterPro" id="IPR041588">
    <property type="entry name" value="Integrase_H2C2"/>
</dbReference>
<dbReference type="SUPFAM" id="SSF53098">
    <property type="entry name" value="Ribonuclease H-like"/>
    <property type="match status" value="1"/>
</dbReference>
<dbReference type="AlphaFoldDB" id="A0A182PWK1"/>
<name>A0A182PWK1_9DIPT</name>
<evidence type="ECO:0000313" key="4">
    <source>
        <dbReference type="Proteomes" id="UP000075885"/>
    </source>
</evidence>
<dbReference type="InterPro" id="IPR004875">
    <property type="entry name" value="DDE_SF_endonuclease_dom"/>
</dbReference>
<dbReference type="InterPro" id="IPR012337">
    <property type="entry name" value="RNaseH-like_sf"/>
</dbReference>
<dbReference type="EC" id="2.7.7.49" evidence="1"/>
<dbReference type="InterPro" id="IPR036397">
    <property type="entry name" value="RNaseH_sf"/>
</dbReference>
<dbReference type="Pfam" id="PF17921">
    <property type="entry name" value="Integrase_H2C2"/>
    <property type="match status" value="1"/>
</dbReference>
<dbReference type="Proteomes" id="UP000075885">
    <property type="component" value="Unassembled WGS sequence"/>
</dbReference>
<dbReference type="GO" id="GO:0003964">
    <property type="term" value="F:RNA-directed DNA polymerase activity"/>
    <property type="evidence" value="ECO:0007669"/>
    <property type="project" value="UniProtKB-EC"/>
</dbReference>
<evidence type="ECO:0000256" key="1">
    <source>
        <dbReference type="ARBA" id="ARBA00012493"/>
    </source>
</evidence>
<dbReference type="GO" id="GO:0003676">
    <property type="term" value="F:nucleic acid binding"/>
    <property type="evidence" value="ECO:0007669"/>
    <property type="project" value="InterPro"/>
</dbReference>
<keyword evidence="4" id="KW-1185">Reference proteome</keyword>
<proteinExistence type="predicted"/>
<dbReference type="STRING" id="199890.A0A182PWK1"/>
<dbReference type="FunFam" id="1.10.340.70:FF:000003">
    <property type="entry name" value="Protein CBG25708"/>
    <property type="match status" value="1"/>
</dbReference>
<dbReference type="Gene3D" id="1.10.340.70">
    <property type="match status" value="1"/>
</dbReference>
<dbReference type="PANTHER" id="PTHR37984">
    <property type="entry name" value="PROTEIN CBG26694"/>
    <property type="match status" value="1"/>
</dbReference>
<reference evidence="4" key="1">
    <citation type="submission" date="2013-03" db="EMBL/GenBank/DDBJ databases">
        <title>The Genome Sequence of Anopheles epiroticus epiroticus2.</title>
        <authorList>
            <consortium name="The Broad Institute Genomics Platform"/>
            <person name="Neafsey D.E."/>
            <person name="Howell P."/>
            <person name="Walker B."/>
            <person name="Young S.K."/>
            <person name="Zeng Q."/>
            <person name="Gargeya S."/>
            <person name="Fitzgerald M."/>
            <person name="Haas B."/>
            <person name="Abouelleil A."/>
            <person name="Allen A.W."/>
            <person name="Alvarado L."/>
            <person name="Arachchi H.M."/>
            <person name="Berlin A.M."/>
            <person name="Chapman S.B."/>
            <person name="Gainer-Dewar J."/>
            <person name="Goldberg J."/>
            <person name="Griggs A."/>
            <person name="Gujja S."/>
            <person name="Hansen M."/>
            <person name="Howarth C."/>
            <person name="Imamovic A."/>
            <person name="Ireland A."/>
            <person name="Larimer J."/>
            <person name="McCowan C."/>
            <person name="Murphy C."/>
            <person name="Pearson M."/>
            <person name="Poon T.W."/>
            <person name="Priest M."/>
            <person name="Roberts A."/>
            <person name="Saif S."/>
            <person name="Shea T."/>
            <person name="Sisk P."/>
            <person name="Sykes S."/>
            <person name="Wortman J."/>
            <person name="Nusbaum C."/>
            <person name="Birren B."/>
        </authorList>
    </citation>
    <scope>NUCLEOTIDE SEQUENCE [LARGE SCALE GENOMIC DNA]</scope>
    <source>
        <strain evidence="4">Epiroticus2</strain>
    </source>
</reference>
<sequence>MNGSERLPLFVIGKSRKPRCFKHCHSLPVKYYNNKNAWMTTAIFQEWLEELDQKFIIEKRHVILGTIRRNVRSLAEFRVPVSNVAVYLMSSGTALRQEIENIPLQQLLKVSDNRLKEIAEETKKDQAMQLLIQLVLNGWPKSADKVPDLIKQYYGYRNELTIQDGLIFREHRILIPQSLRRKLSDRCHLSHNGIEATLKLAKANLFWPGMAGQIKEVISKCNICAKFADSQRNPPMLSHSIPILPFQLVSMDVFFAEYHDILKDMSPQSVIAACRKNFARHGRPQRVITDNGTNFVNKHMIDFAKEWDFELVTSSPYHQQANGKSEAAVKITKRLLEKAQDSGTDFWLALLNWRNIPNKIGSSPTSRLFSRSTKCGVPISSNKLVPKVVNNVPDFIKKQRRKIKEYYDKKTRTLPELEIGSP</sequence>
<protein>
    <recommendedName>
        <fullName evidence="1">RNA-directed DNA polymerase</fullName>
        <ecNumber evidence="1">2.7.7.49</ecNumber>
    </recommendedName>
</protein>
<dbReference type="Pfam" id="PF03184">
    <property type="entry name" value="DDE_1"/>
    <property type="match status" value="1"/>
</dbReference>